<dbReference type="Gene3D" id="1.10.20.10">
    <property type="entry name" value="Histone, subunit A"/>
    <property type="match status" value="1"/>
</dbReference>
<name>A0A3Q3AX12_KRYMA</name>
<dbReference type="InterPro" id="IPR000164">
    <property type="entry name" value="Histone_H3/CENP-A"/>
</dbReference>
<dbReference type="GO" id="GO:0046982">
    <property type="term" value="F:protein heterodimerization activity"/>
    <property type="evidence" value="ECO:0007669"/>
    <property type="project" value="InterPro"/>
</dbReference>
<proteinExistence type="inferred from homology"/>
<dbReference type="Proteomes" id="UP000264800">
    <property type="component" value="Unplaced"/>
</dbReference>
<dbReference type="PRINTS" id="PR00622">
    <property type="entry name" value="HISTONEH3"/>
</dbReference>
<evidence type="ECO:0000256" key="1">
    <source>
        <dbReference type="ARBA" id="ARBA00010343"/>
    </source>
</evidence>
<feature type="region of interest" description="Disordered" evidence="2">
    <location>
        <begin position="1"/>
        <end position="43"/>
    </location>
</feature>
<keyword evidence="5" id="KW-1185">Reference proteome</keyword>
<dbReference type="GO" id="GO:0000786">
    <property type="term" value="C:nucleosome"/>
    <property type="evidence" value="ECO:0007669"/>
    <property type="project" value="InterPro"/>
</dbReference>
<evidence type="ECO:0000313" key="4">
    <source>
        <dbReference type="Ensembl" id="ENSKMAP00000021156.1"/>
    </source>
</evidence>
<dbReference type="PANTHER" id="PTHR11426">
    <property type="entry name" value="HISTONE H3"/>
    <property type="match status" value="1"/>
</dbReference>
<organism evidence="4 5">
    <name type="scientific">Kryptolebias marmoratus</name>
    <name type="common">Mangrove killifish</name>
    <name type="synonym">Rivulus marmoratus</name>
    <dbReference type="NCBI Taxonomy" id="37003"/>
    <lineage>
        <taxon>Eukaryota</taxon>
        <taxon>Metazoa</taxon>
        <taxon>Chordata</taxon>
        <taxon>Craniata</taxon>
        <taxon>Vertebrata</taxon>
        <taxon>Euteleostomi</taxon>
        <taxon>Actinopterygii</taxon>
        <taxon>Neopterygii</taxon>
        <taxon>Teleostei</taxon>
        <taxon>Neoteleostei</taxon>
        <taxon>Acanthomorphata</taxon>
        <taxon>Ovalentaria</taxon>
        <taxon>Atherinomorphae</taxon>
        <taxon>Cyprinodontiformes</taxon>
        <taxon>Rivulidae</taxon>
        <taxon>Kryptolebias</taxon>
    </lineage>
</organism>
<dbReference type="AlphaFoldDB" id="A0A3Q3AX12"/>
<dbReference type="InterPro" id="IPR007125">
    <property type="entry name" value="H2A/H2B/H3"/>
</dbReference>
<evidence type="ECO:0000256" key="2">
    <source>
        <dbReference type="SAM" id="MobiDB-lite"/>
    </source>
</evidence>
<reference evidence="4" key="2">
    <citation type="submission" date="2025-09" db="UniProtKB">
        <authorList>
            <consortium name="Ensembl"/>
        </authorList>
    </citation>
    <scope>IDENTIFICATION</scope>
</reference>
<protein>
    <recommendedName>
        <fullName evidence="3">Core Histone H2A/H2B/H3 domain-containing protein</fullName>
    </recommendedName>
</protein>
<dbReference type="Ensembl" id="ENSKMAT00000021433.1">
    <property type="protein sequence ID" value="ENSKMAP00000021156.1"/>
    <property type="gene ID" value="ENSKMAG00000015713.1"/>
</dbReference>
<dbReference type="SMART" id="SM00428">
    <property type="entry name" value="H3"/>
    <property type="match status" value="1"/>
</dbReference>
<reference evidence="4" key="1">
    <citation type="submission" date="2025-08" db="UniProtKB">
        <authorList>
            <consortium name="Ensembl"/>
        </authorList>
    </citation>
    <scope>IDENTIFICATION</scope>
</reference>
<feature type="domain" description="Core Histone H2A/H2B/H3" evidence="3">
    <location>
        <begin position="44"/>
        <end position="98"/>
    </location>
</feature>
<comment type="similarity">
    <text evidence="1">Belongs to the histone H3 family.</text>
</comment>
<sequence length="123" mass="14056">MARTKWTTRKSTRGKTPRKQLTTKATRKSTPATGRVKKPHSYRPGTVALREIHHYQNSTKLLIQKLHFQRLVREISSAIMALQEAIEAYLVGLFEDTRIEDTSGQTVYIQEILPAHRTGSGQR</sequence>
<dbReference type="GeneTree" id="ENSGT01150000286903"/>
<dbReference type="SUPFAM" id="SSF47113">
    <property type="entry name" value="Histone-fold"/>
    <property type="match status" value="1"/>
</dbReference>
<dbReference type="GO" id="GO:0030527">
    <property type="term" value="F:structural constituent of chromatin"/>
    <property type="evidence" value="ECO:0007669"/>
    <property type="project" value="InterPro"/>
</dbReference>
<feature type="compositionally biased region" description="Basic residues" evidence="2">
    <location>
        <begin position="1"/>
        <end position="18"/>
    </location>
</feature>
<feature type="compositionally biased region" description="Polar residues" evidence="2">
    <location>
        <begin position="19"/>
        <end position="32"/>
    </location>
</feature>
<dbReference type="InterPro" id="IPR009072">
    <property type="entry name" value="Histone-fold"/>
</dbReference>
<evidence type="ECO:0000313" key="5">
    <source>
        <dbReference type="Proteomes" id="UP000264800"/>
    </source>
</evidence>
<accession>A0A3Q3AX12</accession>
<dbReference type="Pfam" id="PF00125">
    <property type="entry name" value="Histone"/>
    <property type="match status" value="1"/>
</dbReference>
<evidence type="ECO:0000259" key="3">
    <source>
        <dbReference type="Pfam" id="PF00125"/>
    </source>
</evidence>
<dbReference type="GO" id="GO:0003677">
    <property type="term" value="F:DNA binding"/>
    <property type="evidence" value="ECO:0007669"/>
    <property type="project" value="InterPro"/>
</dbReference>
<dbReference type="STRING" id="37003.ENSKMAP00000021156"/>